<comment type="caution">
    <text evidence="2">The sequence shown here is derived from an EMBL/GenBank/DDBJ whole genome shotgun (WGS) entry which is preliminary data.</text>
</comment>
<dbReference type="AlphaFoldDB" id="A0A5C5Z065"/>
<keyword evidence="1" id="KW-0732">Signal</keyword>
<sequence length="58" mass="6203" precursor="true">MLQARYVFLLLSSLFVFSLGCGGDKAPEIIEGPVMDNGGMSEEEVNFSQPAEETAGGY</sequence>
<feature type="chain" id="PRO_5023023076" description="Secreted protein" evidence="1">
    <location>
        <begin position="19"/>
        <end position="58"/>
    </location>
</feature>
<dbReference type="EMBL" id="SJPJ01000001">
    <property type="protein sequence ID" value="TWT80768.1"/>
    <property type="molecule type" value="Genomic_DNA"/>
</dbReference>
<protein>
    <recommendedName>
        <fullName evidence="4">Secreted protein</fullName>
    </recommendedName>
</protein>
<dbReference type="PROSITE" id="PS51257">
    <property type="entry name" value="PROKAR_LIPOPROTEIN"/>
    <property type="match status" value="1"/>
</dbReference>
<accession>A0A5C5Z065</accession>
<feature type="signal peptide" evidence="1">
    <location>
        <begin position="1"/>
        <end position="18"/>
    </location>
</feature>
<evidence type="ECO:0008006" key="4">
    <source>
        <dbReference type="Google" id="ProtNLM"/>
    </source>
</evidence>
<dbReference type="Proteomes" id="UP000315010">
    <property type="component" value="Unassembled WGS sequence"/>
</dbReference>
<keyword evidence="3" id="KW-1185">Reference proteome</keyword>
<reference evidence="2 3" key="1">
    <citation type="submission" date="2019-02" db="EMBL/GenBank/DDBJ databases">
        <title>Deep-cultivation of Planctomycetes and their phenomic and genomic characterization uncovers novel biology.</title>
        <authorList>
            <person name="Wiegand S."/>
            <person name="Jogler M."/>
            <person name="Boedeker C."/>
            <person name="Pinto D."/>
            <person name="Vollmers J."/>
            <person name="Rivas-Marin E."/>
            <person name="Kohn T."/>
            <person name="Peeters S.H."/>
            <person name="Heuer A."/>
            <person name="Rast P."/>
            <person name="Oberbeckmann S."/>
            <person name="Bunk B."/>
            <person name="Jeske O."/>
            <person name="Meyerdierks A."/>
            <person name="Storesund J.E."/>
            <person name="Kallscheuer N."/>
            <person name="Luecker S."/>
            <person name="Lage O.M."/>
            <person name="Pohl T."/>
            <person name="Merkel B.J."/>
            <person name="Hornburger P."/>
            <person name="Mueller R.-W."/>
            <person name="Bruemmer F."/>
            <person name="Labrenz M."/>
            <person name="Spormann A.M."/>
            <person name="Op Den Camp H."/>
            <person name="Overmann J."/>
            <person name="Amann R."/>
            <person name="Jetten M.S.M."/>
            <person name="Mascher T."/>
            <person name="Medema M.H."/>
            <person name="Devos D.P."/>
            <person name="Kaster A.-K."/>
            <person name="Ovreas L."/>
            <person name="Rohde M."/>
            <person name="Galperin M.Y."/>
            <person name="Jogler C."/>
        </authorList>
    </citation>
    <scope>NUCLEOTIDE SEQUENCE [LARGE SCALE GENOMIC DNA]</scope>
    <source>
        <strain evidence="2 3">CA13</strain>
    </source>
</reference>
<evidence type="ECO:0000256" key="1">
    <source>
        <dbReference type="SAM" id="SignalP"/>
    </source>
</evidence>
<proteinExistence type="predicted"/>
<gene>
    <name evidence="2" type="ORF">CA13_22140</name>
</gene>
<dbReference type="RefSeq" id="WP_419194145.1">
    <property type="nucleotide sequence ID" value="NZ_SJPJ01000001.1"/>
</dbReference>
<name>A0A5C5Z065_9BACT</name>
<evidence type="ECO:0000313" key="2">
    <source>
        <dbReference type="EMBL" id="TWT80768.1"/>
    </source>
</evidence>
<organism evidence="2 3">
    <name type="scientific">Novipirellula herctigrandis</name>
    <dbReference type="NCBI Taxonomy" id="2527986"/>
    <lineage>
        <taxon>Bacteria</taxon>
        <taxon>Pseudomonadati</taxon>
        <taxon>Planctomycetota</taxon>
        <taxon>Planctomycetia</taxon>
        <taxon>Pirellulales</taxon>
        <taxon>Pirellulaceae</taxon>
        <taxon>Novipirellula</taxon>
    </lineage>
</organism>
<evidence type="ECO:0000313" key="3">
    <source>
        <dbReference type="Proteomes" id="UP000315010"/>
    </source>
</evidence>